<dbReference type="PANTHER" id="PTHR42698">
    <property type="entry name" value="GTPASE ERA"/>
    <property type="match status" value="1"/>
</dbReference>
<dbReference type="InterPro" id="IPR005662">
    <property type="entry name" value="GTPase_Era-like"/>
</dbReference>
<dbReference type="Gene3D" id="3.30.300.20">
    <property type="match status" value="1"/>
</dbReference>
<dbReference type="Gene3D" id="3.40.50.300">
    <property type="entry name" value="P-loop containing nucleotide triphosphate hydrolases"/>
    <property type="match status" value="1"/>
</dbReference>
<protein>
    <submittedName>
        <fullName evidence="4">Bifunctional K homology domain superfamily</fullName>
    </submittedName>
</protein>
<keyword evidence="1" id="KW-0547">Nucleotide-binding</keyword>
<accession>A0AAD9UP49</accession>
<keyword evidence="5" id="KW-1185">Reference proteome</keyword>
<dbReference type="Proteomes" id="UP001214638">
    <property type="component" value="Unassembled WGS sequence"/>
</dbReference>
<dbReference type="SUPFAM" id="SSF54814">
    <property type="entry name" value="Prokaryotic type KH domain (KH-domain type II)"/>
    <property type="match status" value="1"/>
</dbReference>
<feature type="domain" description="G" evidence="3">
    <location>
        <begin position="102"/>
        <end position="191"/>
    </location>
</feature>
<dbReference type="KEGG" id="bdw:94335916"/>
<evidence type="ECO:0000313" key="5">
    <source>
        <dbReference type="Proteomes" id="UP001214638"/>
    </source>
</evidence>
<dbReference type="InterPro" id="IPR006073">
    <property type="entry name" value="GTP-bd"/>
</dbReference>
<dbReference type="InterPro" id="IPR027417">
    <property type="entry name" value="P-loop_NTPase"/>
</dbReference>
<evidence type="ECO:0000256" key="2">
    <source>
        <dbReference type="ARBA" id="ARBA00023134"/>
    </source>
</evidence>
<dbReference type="RefSeq" id="XP_067803217.1">
    <property type="nucleotide sequence ID" value="XM_067946653.1"/>
</dbReference>
<organism evidence="4 5">
    <name type="scientific">Babesia duncani</name>
    <dbReference type="NCBI Taxonomy" id="323732"/>
    <lineage>
        <taxon>Eukaryota</taxon>
        <taxon>Sar</taxon>
        <taxon>Alveolata</taxon>
        <taxon>Apicomplexa</taxon>
        <taxon>Aconoidasida</taxon>
        <taxon>Piroplasmida</taxon>
        <taxon>Babesiidae</taxon>
        <taxon>Babesia</taxon>
    </lineage>
</organism>
<dbReference type="InterPro" id="IPR015946">
    <property type="entry name" value="KH_dom-like_a/b"/>
</dbReference>
<dbReference type="InterPro" id="IPR009019">
    <property type="entry name" value="KH_sf_prok-type"/>
</dbReference>
<evidence type="ECO:0000313" key="4">
    <source>
        <dbReference type="EMBL" id="KAK2196375.1"/>
    </source>
</evidence>
<proteinExistence type="predicted"/>
<keyword evidence="2" id="KW-0342">GTP-binding</keyword>
<dbReference type="GO" id="GO:0019843">
    <property type="term" value="F:rRNA binding"/>
    <property type="evidence" value="ECO:0007669"/>
    <property type="project" value="TreeGrafter"/>
</dbReference>
<dbReference type="SUPFAM" id="SSF52540">
    <property type="entry name" value="P-loop containing nucleoside triphosphate hydrolases"/>
    <property type="match status" value="1"/>
</dbReference>
<dbReference type="AlphaFoldDB" id="A0AAD9UP49"/>
<dbReference type="GO" id="GO:0043024">
    <property type="term" value="F:ribosomal small subunit binding"/>
    <property type="evidence" value="ECO:0007669"/>
    <property type="project" value="TreeGrafter"/>
</dbReference>
<dbReference type="PANTHER" id="PTHR42698:SF1">
    <property type="entry name" value="GTPASE ERA, MITOCHONDRIAL"/>
    <property type="match status" value="1"/>
</dbReference>
<dbReference type="GeneID" id="94335916"/>
<reference evidence="4" key="1">
    <citation type="journal article" date="2023" name="Nat. Microbiol.">
        <title>Babesia duncani multi-omics identifies virulence factors and drug targets.</title>
        <authorList>
            <person name="Singh P."/>
            <person name="Lonardi S."/>
            <person name="Liang Q."/>
            <person name="Vydyam P."/>
            <person name="Khabirova E."/>
            <person name="Fang T."/>
            <person name="Gihaz S."/>
            <person name="Thekkiniath J."/>
            <person name="Munshi M."/>
            <person name="Abel S."/>
            <person name="Ciampossin L."/>
            <person name="Batugedara G."/>
            <person name="Gupta M."/>
            <person name="Lu X.M."/>
            <person name="Lenz T."/>
            <person name="Chakravarty S."/>
            <person name="Cornillot E."/>
            <person name="Hu Y."/>
            <person name="Ma W."/>
            <person name="Gonzalez L.M."/>
            <person name="Sanchez S."/>
            <person name="Estrada K."/>
            <person name="Sanchez-Flores A."/>
            <person name="Montero E."/>
            <person name="Harb O.S."/>
            <person name="Le Roch K.G."/>
            <person name="Mamoun C.B."/>
        </authorList>
    </citation>
    <scope>NUCLEOTIDE SEQUENCE</scope>
    <source>
        <strain evidence="4">WA1</strain>
    </source>
</reference>
<evidence type="ECO:0000259" key="3">
    <source>
        <dbReference type="Pfam" id="PF01926"/>
    </source>
</evidence>
<dbReference type="EMBL" id="JALLKP010000002">
    <property type="protein sequence ID" value="KAK2196375.1"/>
    <property type="molecule type" value="Genomic_DNA"/>
</dbReference>
<gene>
    <name evidence="4" type="ORF">BdWA1_001618</name>
</gene>
<dbReference type="Pfam" id="PF01926">
    <property type="entry name" value="MMR_HSR1"/>
    <property type="match status" value="1"/>
</dbReference>
<sequence length="443" mass="51091">MSMPFLRDVTLCNIRLRIMYPHRRHFSIMEFYNKIRPPPPSSEIALHVEKQPEIKKPSQNTECRFFTVACIVARTIPYFGPNVNRQPVPLEVCNGTEIHMKGKSSLLNALVNSSIAAVSPKVNTTRYTCICMQYFQGGLSRYLDISLAILGIVASHPRRKFCGRLVRRAWRTLNEADAILLVVDAVKRPKSDLFNIIRSLCGDVSYSADVANDKSSLHPRDSQDTDLMYIEDNDNERVCESDLDIEEDLNKDENENEDESDFNESDFRKPVALVLNKIDLASEKKWVKSRRRELWNHGKFSDVFYTSAKYSLGLEPIFSYLKRIAKPGSWIYPSDMITTQTKVQLVEQLIRACIYCWFNKDVPYRVGTLIIGWTRAENGVLVIEGELHVRNVKMVRLVCGTSGRIVKQIERNVSFKLCRMWQEPVMLRLHVKARPNLVSRFYS</sequence>
<dbReference type="GO" id="GO:0000028">
    <property type="term" value="P:ribosomal small subunit assembly"/>
    <property type="evidence" value="ECO:0007669"/>
    <property type="project" value="TreeGrafter"/>
</dbReference>
<comment type="caution">
    <text evidence="4">The sequence shown here is derived from an EMBL/GenBank/DDBJ whole genome shotgun (WGS) entry which is preliminary data.</text>
</comment>
<name>A0AAD9UP49_9APIC</name>
<evidence type="ECO:0000256" key="1">
    <source>
        <dbReference type="ARBA" id="ARBA00022741"/>
    </source>
</evidence>
<dbReference type="GO" id="GO:0005525">
    <property type="term" value="F:GTP binding"/>
    <property type="evidence" value="ECO:0007669"/>
    <property type="project" value="UniProtKB-KW"/>
</dbReference>
<dbReference type="CDD" id="cd22534">
    <property type="entry name" value="KH-II_Era"/>
    <property type="match status" value="1"/>
</dbReference>